<reference evidence="1 2" key="1">
    <citation type="submission" date="2015-01" db="EMBL/GenBank/DDBJ databases">
        <title>The Genome Sequence of Cryptococcus gattii CA1873.</title>
        <authorList>
            <consortium name="The Broad Institute Genomics Platform"/>
            <person name="Cuomo C."/>
            <person name="Litvintseva A."/>
            <person name="Chen Y."/>
            <person name="Heitman J."/>
            <person name="Sun S."/>
            <person name="Springer D."/>
            <person name="Dromer F."/>
            <person name="Young S."/>
            <person name="Zeng Q."/>
            <person name="Gargeya S."/>
            <person name="Abouelleil A."/>
            <person name="Alvarado L."/>
            <person name="Chapman S.B."/>
            <person name="Gainer-Dewar J."/>
            <person name="Goldberg J."/>
            <person name="Griggs A."/>
            <person name="Gujja S."/>
            <person name="Hansen M."/>
            <person name="Howarth C."/>
            <person name="Imamovic A."/>
            <person name="Larimer J."/>
            <person name="Murphy C."/>
            <person name="Naylor J."/>
            <person name="Pearson M."/>
            <person name="Priest M."/>
            <person name="Roberts A."/>
            <person name="Saif S."/>
            <person name="Shea T."/>
            <person name="Sykes S."/>
            <person name="Wortman J."/>
            <person name="Nusbaum C."/>
            <person name="Birren B."/>
        </authorList>
    </citation>
    <scope>NUCLEOTIDE SEQUENCE [LARGE SCALE GENOMIC DNA]</scope>
    <source>
        <strain evidence="1 2">CA1873</strain>
    </source>
</reference>
<dbReference type="EMBL" id="KN848897">
    <property type="protein sequence ID" value="KIR60543.1"/>
    <property type="molecule type" value="Genomic_DNA"/>
</dbReference>
<organism evidence="1 2">
    <name type="scientific">Cryptococcus bacillisporus CA1873</name>
    <dbReference type="NCBI Taxonomy" id="1296111"/>
    <lineage>
        <taxon>Eukaryota</taxon>
        <taxon>Fungi</taxon>
        <taxon>Dikarya</taxon>
        <taxon>Basidiomycota</taxon>
        <taxon>Agaricomycotina</taxon>
        <taxon>Tremellomycetes</taxon>
        <taxon>Tremellales</taxon>
        <taxon>Cryptococcaceae</taxon>
        <taxon>Cryptococcus</taxon>
        <taxon>Cryptococcus gattii species complex</taxon>
    </lineage>
</organism>
<protein>
    <recommendedName>
        <fullName evidence="3">C2H2-type domain-containing protein</fullName>
    </recommendedName>
</protein>
<name>A0ABR5BAH8_CRYGA</name>
<evidence type="ECO:0000313" key="1">
    <source>
        <dbReference type="EMBL" id="KIR60543.1"/>
    </source>
</evidence>
<dbReference type="Proteomes" id="UP000053800">
    <property type="component" value="Unassembled WGS sequence"/>
</dbReference>
<gene>
    <name evidence="1" type="ORF">I314_03840</name>
</gene>
<keyword evidence="2" id="KW-1185">Reference proteome</keyword>
<evidence type="ECO:0000313" key="2">
    <source>
        <dbReference type="Proteomes" id="UP000053800"/>
    </source>
</evidence>
<proteinExistence type="predicted"/>
<evidence type="ECO:0008006" key="3">
    <source>
        <dbReference type="Google" id="ProtNLM"/>
    </source>
</evidence>
<accession>A0ABR5BAH8</accession>
<sequence length="44" mass="5233">MWSYGHHVCDARMGTYSSFIKHLYLHISKSIQRKTKDNNCPFKC</sequence>